<dbReference type="Pfam" id="PF00106">
    <property type="entry name" value="adh_short"/>
    <property type="match status" value="1"/>
</dbReference>
<evidence type="ECO:0000259" key="3">
    <source>
        <dbReference type="PROSITE" id="PS51502"/>
    </source>
</evidence>
<dbReference type="InterPro" id="IPR011008">
    <property type="entry name" value="Dimeric_a/b-barrel"/>
</dbReference>
<dbReference type="AlphaFoldDB" id="A0A7S0HQC8"/>
<dbReference type="PROSITE" id="PS51502">
    <property type="entry name" value="S_R_A_B_BARREL"/>
    <property type="match status" value="1"/>
</dbReference>
<dbReference type="CDD" id="cd05233">
    <property type="entry name" value="SDR_c"/>
    <property type="match status" value="1"/>
</dbReference>
<name>A0A7S0HQC8_9EUKA</name>
<organism evidence="4">
    <name type="scientific">Phaeocystis antarctica</name>
    <dbReference type="NCBI Taxonomy" id="33657"/>
    <lineage>
        <taxon>Eukaryota</taxon>
        <taxon>Haptista</taxon>
        <taxon>Haptophyta</taxon>
        <taxon>Prymnesiophyceae</taxon>
        <taxon>Phaeocystales</taxon>
        <taxon>Phaeocystaceae</taxon>
        <taxon>Phaeocystis</taxon>
    </lineage>
</organism>
<dbReference type="PANTHER" id="PTHR43669:SF3">
    <property type="entry name" value="ALCOHOL DEHYDROGENASE, PUTATIVE (AFU_ORTHOLOGUE AFUA_3G03445)-RELATED"/>
    <property type="match status" value="1"/>
</dbReference>
<dbReference type="SMART" id="SM00886">
    <property type="entry name" value="Dabb"/>
    <property type="match status" value="1"/>
</dbReference>
<accession>A0A7S0HQC8</accession>
<gene>
    <name evidence="4" type="ORF">PANT1444_LOCUS13638</name>
</gene>
<dbReference type="InterPro" id="IPR002347">
    <property type="entry name" value="SDR_fam"/>
</dbReference>
<dbReference type="PRINTS" id="PR00081">
    <property type="entry name" value="GDHRDH"/>
</dbReference>
<feature type="domain" description="Stress-response A/B barrel" evidence="3">
    <location>
        <begin position="3"/>
        <end position="100"/>
    </location>
</feature>
<evidence type="ECO:0000256" key="1">
    <source>
        <dbReference type="ARBA" id="ARBA00006484"/>
    </source>
</evidence>
<protein>
    <recommendedName>
        <fullName evidence="3">Stress-response A/B barrel domain-containing protein</fullName>
    </recommendedName>
</protein>
<dbReference type="EMBL" id="HBEP01024064">
    <property type="protein sequence ID" value="CAD8495788.1"/>
    <property type="molecule type" value="Transcribed_RNA"/>
</dbReference>
<dbReference type="Gene3D" id="3.30.70.100">
    <property type="match status" value="1"/>
</dbReference>
<evidence type="ECO:0000256" key="2">
    <source>
        <dbReference type="ARBA" id="ARBA00023002"/>
    </source>
</evidence>
<dbReference type="SUPFAM" id="SSF54909">
    <property type="entry name" value="Dimeric alpha+beta barrel"/>
    <property type="match status" value="1"/>
</dbReference>
<reference evidence="4" key="1">
    <citation type="submission" date="2021-01" db="EMBL/GenBank/DDBJ databases">
        <authorList>
            <person name="Corre E."/>
            <person name="Pelletier E."/>
            <person name="Niang G."/>
            <person name="Scheremetjew M."/>
            <person name="Finn R."/>
            <person name="Kale V."/>
            <person name="Holt S."/>
            <person name="Cochrane G."/>
            <person name="Meng A."/>
            <person name="Brown T."/>
            <person name="Cohen L."/>
        </authorList>
    </citation>
    <scope>NUCLEOTIDE SEQUENCE</scope>
    <source>
        <strain evidence="4">CCMP1374</strain>
    </source>
</reference>
<sequence length="475" mass="50988">MPILHTVYFRLREDDDVEAKIPGCVALFNEHKGITASVVKGKFAAVCGLAAPTDAVFTHVEVLVADSHEALHAYLHGDAHLNVWIPLIKPNLEDIVVFDHDLPTPFTGVAGSQALSLLLKLRVDAEQEALASSAAMQLSLLIAGVSNVYFAPHGGGGLDKAALIDKLDWPDKSQGFTHCLTIVATGAAAIERLLRSTELKNWLTGLTPQGHAAMVSPLEPSHEVAYPIYRDLAAKHVLITGGAQGIGLAVSRAFFMQGAAVTVLDRDEGALARLRLEMASAHTYCVDVTDENAFCETLRAVRETRPTCDVLIGNAGADPRYEGLNMSLAEWEGLFRLNVSHYFLLCREMVPHMVEAGGGSIILTSSHLAWVAKPKCIAYNCTKAANIGLVRSLAEAFGDGLIRANSVAPGWTLTDRQKASVGTPADFEDCRLNSQALPLSLTPELLAQNYLYLGSSASACLQRQTLVCDMGQAKL</sequence>
<dbReference type="PANTHER" id="PTHR43669">
    <property type="entry name" value="5-KETO-D-GLUCONATE 5-REDUCTASE"/>
    <property type="match status" value="1"/>
</dbReference>
<dbReference type="Pfam" id="PF07876">
    <property type="entry name" value="Dabb"/>
    <property type="match status" value="1"/>
</dbReference>
<dbReference type="InterPro" id="IPR013097">
    <property type="entry name" value="Dabb"/>
</dbReference>
<dbReference type="GO" id="GO:0016491">
    <property type="term" value="F:oxidoreductase activity"/>
    <property type="evidence" value="ECO:0007669"/>
    <property type="project" value="UniProtKB-KW"/>
</dbReference>
<proteinExistence type="inferred from homology"/>
<comment type="similarity">
    <text evidence="1">Belongs to the short-chain dehydrogenases/reductases (SDR) family.</text>
</comment>
<dbReference type="SUPFAM" id="SSF51735">
    <property type="entry name" value="NAD(P)-binding Rossmann-fold domains"/>
    <property type="match status" value="1"/>
</dbReference>
<keyword evidence="2" id="KW-0560">Oxidoreductase</keyword>
<dbReference type="InterPro" id="IPR036291">
    <property type="entry name" value="NAD(P)-bd_dom_sf"/>
</dbReference>
<evidence type="ECO:0000313" key="4">
    <source>
        <dbReference type="EMBL" id="CAD8495788.1"/>
    </source>
</evidence>
<dbReference type="Gene3D" id="3.40.50.720">
    <property type="entry name" value="NAD(P)-binding Rossmann-like Domain"/>
    <property type="match status" value="1"/>
</dbReference>